<keyword evidence="9" id="KW-1185">Reference proteome</keyword>
<feature type="coiled-coil region" evidence="5">
    <location>
        <begin position="124"/>
        <end position="155"/>
    </location>
</feature>
<evidence type="ECO:0000313" key="9">
    <source>
        <dbReference type="Proteomes" id="UP000624279"/>
    </source>
</evidence>
<keyword evidence="3 4" id="KW-0597">Phosphoprotein</keyword>
<dbReference type="InterPro" id="IPR001789">
    <property type="entry name" value="Sig_transdc_resp-reg_receiver"/>
</dbReference>
<evidence type="ECO:0000256" key="4">
    <source>
        <dbReference type="PROSITE-ProRule" id="PRU00169"/>
    </source>
</evidence>
<dbReference type="CDD" id="cd00082">
    <property type="entry name" value="HisKA"/>
    <property type="match status" value="1"/>
</dbReference>
<dbReference type="SMART" id="SM00448">
    <property type="entry name" value="REC"/>
    <property type="match status" value="1"/>
</dbReference>
<evidence type="ECO:0000259" key="6">
    <source>
        <dbReference type="PROSITE" id="PS50109"/>
    </source>
</evidence>
<dbReference type="Pfam" id="PF00072">
    <property type="entry name" value="Response_reg"/>
    <property type="match status" value="1"/>
</dbReference>
<reference evidence="8 9" key="1">
    <citation type="submission" date="2020-08" db="EMBL/GenBank/DDBJ databases">
        <title>Novel species isolated from subtropical streams in China.</title>
        <authorList>
            <person name="Lu H."/>
        </authorList>
    </citation>
    <scope>NUCLEOTIDE SEQUENCE [LARGE SCALE GENOMIC DNA]</scope>
    <source>
        <strain evidence="8 9">LX15W</strain>
    </source>
</reference>
<dbReference type="InterPro" id="IPR005467">
    <property type="entry name" value="His_kinase_dom"/>
</dbReference>
<dbReference type="PROSITE" id="PS50110">
    <property type="entry name" value="RESPONSE_REGULATORY"/>
    <property type="match status" value="1"/>
</dbReference>
<proteinExistence type="predicted"/>
<feature type="domain" description="Histidine kinase" evidence="6">
    <location>
        <begin position="178"/>
        <end position="392"/>
    </location>
</feature>
<dbReference type="InterPro" id="IPR011006">
    <property type="entry name" value="CheY-like_superfamily"/>
</dbReference>
<dbReference type="PANTHER" id="PTHR43547">
    <property type="entry name" value="TWO-COMPONENT HISTIDINE KINASE"/>
    <property type="match status" value="1"/>
</dbReference>
<dbReference type="Gene3D" id="3.30.565.10">
    <property type="entry name" value="Histidine kinase-like ATPase, C-terminal domain"/>
    <property type="match status" value="1"/>
</dbReference>
<dbReference type="SMART" id="SM00388">
    <property type="entry name" value="HisKA"/>
    <property type="match status" value="1"/>
</dbReference>
<accession>A0ABR6YAV2</accession>
<dbReference type="EC" id="2.7.13.3" evidence="2"/>
<dbReference type="PRINTS" id="PR00344">
    <property type="entry name" value="BCTRLSENSOR"/>
</dbReference>
<dbReference type="InterPro" id="IPR003661">
    <property type="entry name" value="HisK_dim/P_dom"/>
</dbReference>
<dbReference type="Pfam" id="PF00512">
    <property type="entry name" value="HisKA"/>
    <property type="match status" value="1"/>
</dbReference>
<evidence type="ECO:0000313" key="8">
    <source>
        <dbReference type="EMBL" id="MBC3873761.1"/>
    </source>
</evidence>
<feature type="modified residue" description="4-aspartylphosphate" evidence="4">
    <location>
        <position position="55"/>
    </location>
</feature>
<dbReference type="PANTHER" id="PTHR43547:SF2">
    <property type="entry name" value="HYBRID SIGNAL TRANSDUCTION HISTIDINE KINASE C"/>
    <property type="match status" value="1"/>
</dbReference>
<dbReference type="SMART" id="SM00387">
    <property type="entry name" value="HATPase_c"/>
    <property type="match status" value="1"/>
</dbReference>
<comment type="catalytic activity">
    <reaction evidence="1">
        <text>ATP + protein L-histidine = ADP + protein N-phospho-L-histidine.</text>
        <dbReference type="EC" id="2.7.13.3"/>
    </reaction>
</comment>
<gene>
    <name evidence="8" type="ORF">H8K55_09185</name>
</gene>
<dbReference type="EMBL" id="JACOGA010000007">
    <property type="protein sequence ID" value="MBC3873761.1"/>
    <property type="molecule type" value="Genomic_DNA"/>
</dbReference>
<dbReference type="InterPro" id="IPR036890">
    <property type="entry name" value="HATPase_C_sf"/>
</dbReference>
<evidence type="ECO:0000256" key="2">
    <source>
        <dbReference type="ARBA" id="ARBA00012438"/>
    </source>
</evidence>
<dbReference type="SUPFAM" id="SSF52172">
    <property type="entry name" value="CheY-like"/>
    <property type="match status" value="1"/>
</dbReference>
<dbReference type="Gene3D" id="1.10.287.130">
    <property type="match status" value="1"/>
</dbReference>
<sequence length="396" mass="44339">MDAPGNLLIVDDNPNNLQILHRILTQAGYKVRPALSGEIALRAIELSRPDLILLDVRMAGLDGYETCEILKANPKTAAIPIIFISALQDVQDKLRGFQVGGVDFVSKPFQEEEVLARVHTHFQIHQLQKELAYQNEHLNELVEAKAQALAAAERESTERLNQIAHLNRSITSSIFSSAIAHDLRQPLAAILSNAEAAELFLEQEPLPLQEIKEILADIRRDDQRASQIVNAMRRMLNKGDSEIVQYDLNRAVREVFQYLNHEAKQREIHLEMCLCEAHLWVNIDLIQIQQVLANLVINSMDALHTKSSEQRRITISTINHDAYAEARVEDNGPGFGEHLNQAFESFFTTKAHGMGMGLPICASLVHVHQGTISVQDNPDGGAVVFFKLPLQEILSQ</sequence>
<dbReference type="RefSeq" id="WP_186941790.1">
    <property type="nucleotide sequence ID" value="NZ_JACOGA010000007.1"/>
</dbReference>
<dbReference type="InterPro" id="IPR004358">
    <property type="entry name" value="Sig_transdc_His_kin-like_C"/>
</dbReference>
<dbReference type="SUPFAM" id="SSF55874">
    <property type="entry name" value="ATPase domain of HSP90 chaperone/DNA topoisomerase II/histidine kinase"/>
    <property type="match status" value="1"/>
</dbReference>
<dbReference type="SUPFAM" id="SSF47384">
    <property type="entry name" value="Homodimeric domain of signal transducing histidine kinase"/>
    <property type="match status" value="1"/>
</dbReference>
<dbReference type="InterPro" id="IPR036097">
    <property type="entry name" value="HisK_dim/P_sf"/>
</dbReference>
<dbReference type="Proteomes" id="UP000624279">
    <property type="component" value="Unassembled WGS sequence"/>
</dbReference>
<evidence type="ECO:0000256" key="3">
    <source>
        <dbReference type="ARBA" id="ARBA00022553"/>
    </source>
</evidence>
<protein>
    <recommendedName>
        <fullName evidence="2">histidine kinase</fullName>
        <ecNumber evidence="2">2.7.13.3</ecNumber>
    </recommendedName>
</protein>
<organism evidence="8 9">
    <name type="scientific">Undibacterium flavidum</name>
    <dbReference type="NCBI Taxonomy" id="2762297"/>
    <lineage>
        <taxon>Bacteria</taxon>
        <taxon>Pseudomonadati</taxon>
        <taxon>Pseudomonadota</taxon>
        <taxon>Betaproteobacteria</taxon>
        <taxon>Burkholderiales</taxon>
        <taxon>Oxalobacteraceae</taxon>
        <taxon>Undibacterium</taxon>
    </lineage>
</organism>
<feature type="domain" description="Response regulatory" evidence="7">
    <location>
        <begin position="6"/>
        <end position="122"/>
    </location>
</feature>
<evidence type="ECO:0000256" key="1">
    <source>
        <dbReference type="ARBA" id="ARBA00000085"/>
    </source>
</evidence>
<dbReference type="Pfam" id="PF02518">
    <property type="entry name" value="HATPase_c"/>
    <property type="match status" value="1"/>
</dbReference>
<dbReference type="InterPro" id="IPR003594">
    <property type="entry name" value="HATPase_dom"/>
</dbReference>
<evidence type="ECO:0000259" key="7">
    <source>
        <dbReference type="PROSITE" id="PS50110"/>
    </source>
</evidence>
<keyword evidence="5" id="KW-0175">Coiled coil</keyword>
<dbReference type="PROSITE" id="PS50109">
    <property type="entry name" value="HIS_KIN"/>
    <property type="match status" value="1"/>
</dbReference>
<name>A0ABR6YAV2_9BURK</name>
<comment type="caution">
    <text evidence="8">The sequence shown here is derived from an EMBL/GenBank/DDBJ whole genome shotgun (WGS) entry which is preliminary data.</text>
</comment>
<evidence type="ECO:0000256" key="5">
    <source>
        <dbReference type="SAM" id="Coils"/>
    </source>
</evidence>
<dbReference type="Gene3D" id="3.40.50.2300">
    <property type="match status" value="1"/>
</dbReference>
<dbReference type="CDD" id="cd19920">
    <property type="entry name" value="REC_PA4781-like"/>
    <property type="match status" value="1"/>
</dbReference>